<feature type="region of interest" description="Disordered" evidence="2">
    <location>
        <begin position="125"/>
        <end position="167"/>
    </location>
</feature>
<name>A0A022QA27_ERYGU</name>
<feature type="compositionally biased region" description="Pro residues" evidence="2">
    <location>
        <begin position="221"/>
        <end position="232"/>
    </location>
</feature>
<keyword evidence="4" id="KW-1185">Reference proteome</keyword>
<reference evidence="3 4" key="1">
    <citation type="journal article" date="2013" name="Proc. Natl. Acad. Sci. U.S.A.">
        <title>Fine-scale variation in meiotic recombination in Mimulus inferred from population shotgun sequencing.</title>
        <authorList>
            <person name="Hellsten U."/>
            <person name="Wright K.M."/>
            <person name="Jenkins J."/>
            <person name="Shu S."/>
            <person name="Yuan Y."/>
            <person name="Wessler S.R."/>
            <person name="Schmutz J."/>
            <person name="Willis J.H."/>
            <person name="Rokhsar D.S."/>
        </authorList>
    </citation>
    <scope>NUCLEOTIDE SEQUENCE [LARGE SCALE GENOMIC DNA]</scope>
    <source>
        <strain evidence="4">cv. DUN x IM62</strain>
    </source>
</reference>
<dbReference type="GO" id="GO:0046872">
    <property type="term" value="F:metal ion binding"/>
    <property type="evidence" value="ECO:0007669"/>
    <property type="project" value="InterPro"/>
</dbReference>
<dbReference type="InterPro" id="IPR045868">
    <property type="entry name" value="Znf_C3H13/40"/>
</dbReference>
<evidence type="ECO:0000256" key="1">
    <source>
        <dbReference type="SAM" id="Coils"/>
    </source>
</evidence>
<dbReference type="EMBL" id="KI632106">
    <property type="protein sequence ID" value="EYU24806.1"/>
    <property type="molecule type" value="Genomic_DNA"/>
</dbReference>
<gene>
    <name evidence="3" type="ORF">MIMGU_mgv1a025253mg</name>
</gene>
<feature type="coiled-coil region" evidence="1">
    <location>
        <begin position="13"/>
        <end position="47"/>
    </location>
</feature>
<dbReference type="PANTHER" id="PTHR38160">
    <property type="entry name" value="ZINC FINGER CCCH DOMAIN-CONTAINING PROTEIN 40"/>
    <property type="match status" value="1"/>
</dbReference>
<evidence type="ECO:0000256" key="2">
    <source>
        <dbReference type="SAM" id="MobiDB-lite"/>
    </source>
</evidence>
<dbReference type="STRING" id="4155.A0A022QA27"/>
<dbReference type="AlphaFoldDB" id="A0A022QA27"/>
<accession>A0A022QA27</accession>
<feature type="compositionally biased region" description="Basic and acidic residues" evidence="2">
    <location>
        <begin position="136"/>
        <end position="159"/>
    </location>
</feature>
<dbReference type="eggNOG" id="ENOG502QQDM">
    <property type="taxonomic scope" value="Eukaryota"/>
</dbReference>
<evidence type="ECO:0000313" key="4">
    <source>
        <dbReference type="Proteomes" id="UP000030748"/>
    </source>
</evidence>
<organism evidence="3 4">
    <name type="scientific">Erythranthe guttata</name>
    <name type="common">Yellow monkey flower</name>
    <name type="synonym">Mimulus guttatus</name>
    <dbReference type="NCBI Taxonomy" id="4155"/>
    <lineage>
        <taxon>Eukaryota</taxon>
        <taxon>Viridiplantae</taxon>
        <taxon>Streptophyta</taxon>
        <taxon>Embryophyta</taxon>
        <taxon>Tracheophyta</taxon>
        <taxon>Spermatophyta</taxon>
        <taxon>Magnoliopsida</taxon>
        <taxon>eudicotyledons</taxon>
        <taxon>Gunneridae</taxon>
        <taxon>Pentapetalae</taxon>
        <taxon>asterids</taxon>
        <taxon>lamiids</taxon>
        <taxon>Lamiales</taxon>
        <taxon>Phrymaceae</taxon>
        <taxon>Erythranthe</taxon>
    </lineage>
</organism>
<protein>
    <submittedName>
        <fullName evidence="3">Uncharacterized protein</fullName>
    </submittedName>
</protein>
<dbReference type="Proteomes" id="UP000030748">
    <property type="component" value="Unassembled WGS sequence"/>
</dbReference>
<keyword evidence="1" id="KW-0175">Coiled coil</keyword>
<dbReference type="PANTHER" id="PTHR38160:SF1">
    <property type="entry name" value="ZINC FINGER CCCH DOMAIN-CONTAINING PROTEIN 40"/>
    <property type="match status" value="1"/>
</dbReference>
<proteinExistence type="predicted"/>
<evidence type="ECO:0000313" key="3">
    <source>
        <dbReference type="EMBL" id="EYU24806.1"/>
    </source>
</evidence>
<feature type="region of interest" description="Disordered" evidence="2">
    <location>
        <begin position="217"/>
        <end position="240"/>
    </location>
</feature>
<sequence>MLESDRRRMEMYLEDKVKQADNFTMKIHELEMQLSKEKEEGKRLTTKIKKFVKAHSRHLRLQDELKRSHAHFQKLGEQLASDAVGPGNEEINTMSDDVAGGYASPLNEGQLNAAPPKKRSRVFMGAHDSSNQVGRSRVDKLSRHSGNHDKFSNSKKPEADGDAATATADKYKVSEAGLPKPPTGIAANAIDEDVEVVETDNNKFQVVGAETEVALRTTPRLPFPPPPPPPIPHNVYSQVS</sequence>